<dbReference type="Proteomes" id="UP000226101">
    <property type="component" value="Segment"/>
</dbReference>
<proteinExistence type="predicted"/>
<organism evidence="1 2">
    <name type="scientific">Streptomyces phage Verse</name>
    <dbReference type="NCBI Taxonomy" id="1673878"/>
    <lineage>
        <taxon>Viruses</taxon>
        <taxon>Duplodnaviria</taxon>
        <taxon>Heunggongvirae</taxon>
        <taxon>Uroviricota</taxon>
        <taxon>Caudoviricetes</taxon>
        <taxon>Arquatrovirinae</taxon>
        <taxon>Camvirus</taxon>
        <taxon>Camvirus amela</taxon>
    </lineage>
</organism>
<dbReference type="SUPFAM" id="SSF88659">
    <property type="entry name" value="Sigma3 and sigma4 domains of RNA polymerase sigma factors"/>
    <property type="match status" value="1"/>
</dbReference>
<dbReference type="InterPro" id="IPR013324">
    <property type="entry name" value="RNA_pol_sigma_r3/r4-like"/>
</dbReference>
<name>A0A0K1Y9S6_9CAUD</name>
<protein>
    <submittedName>
        <fullName evidence="1">DNA binding protein</fullName>
    </submittedName>
</protein>
<reference evidence="1 2" key="1">
    <citation type="journal article" date="2016" name="Genome Announc.">
        <title>Genome Sequences of Streptomyces Phages Amela and Verse.</title>
        <authorList>
            <person name="Layton S.R."/>
            <person name="Hemenway R.M."/>
            <person name="Munyoki C.M."/>
            <person name="Barnes E.B."/>
            <person name="Barnett S.E."/>
            <person name="Bond A.M."/>
            <person name="Narvaez J.M."/>
            <person name="Sirisakd C.D."/>
            <person name="Smith B.R."/>
            <person name="Swain J."/>
            <person name="Syed O."/>
            <person name="Bowman C.A."/>
            <person name="Russell D.A."/>
            <person name="Bhuiyan S."/>
            <person name="Donegan-Quick R."/>
            <person name="Benjamin R.C."/>
            <person name="Hughes L.E."/>
        </authorList>
    </citation>
    <scope>NUCLEOTIDE SEQUENCE [LARGE SCALE GENOMIC DNA]</scope>
</reference>
<accession>A0A0K1Y9S6</accession>
<dbReference type="EMBL" id="KT186229">
    <property type="protein sequence ID" value="AKY03875.1"/>
    <property type="molecule type" value="Genomic_DNA"/>
</dbReference>
<gene>
    <name evidence="1" type="ORF">SEA_VERSE_45</name>
</gene>
<evidence type="ECO:0000313" key="1">
    <source>
        <dbReference type="EMBL" id="AKY03875.1"/>
    </source>
</evidence>
<sequence>MPGAYDRALVEQLLPAHFDPASAYGVKNETAPDADMPKVKANPKHANTLYAHLADMNAAWRWAVAGGLSWEEARATLMRYGLDWTYEFIAFEENCNKSTAQRRCERAVGKIAAYLNQDRYVDGYDIKEEAA</sequence>
<evidence type="ECO:0000313" key="2">
    <source>
        <dbReference type="Proteomes" id="UP000226101"/>
    </source>
</evidence>